<dbReference type="PANTHER" id="PTHR43157:SF31">
    <property type="entry name" value="PHOSPHATIDYLINOSITOL-GLYCAN BIOSYNTHESIS CLASS F PROTEIN"/>
    <property type="match status" value="1"/>
</dbReference>
<dbReference type="Gene3D" id="3.40.50.720">
    <property type="entry name" value="NAD(P)-binding Rossmann-like Domain"/>
    <property type="match status" value="1"/>
</dbReference>
<keyword evidence="3" id="KW-1185">Reference proteome</keyword>
<dbReference type="GO" id="GO:0016491">
    <property type="term" value="F:oxidoreductase activity"/>
    <property type="evidence" value="ECO:0007669"/>
    <property type="project" value="UniProtKB-KW"/>
</dbReference>
<dbReference type="Proteomes" id="UP000807342">
    <property type="component" value="Unassembled WGS sequence"/>
</dbReference>
<dbReference type="InterPro" id="IPR002347">
    <property type="entry name" value="SDR_fam"/>
</dbReference>
<dbReference type="Pfam" id="PF00106">
    <property type="entry name" value="adh_short"/>
    <property type="match status" value="1"/>
</dbReference>
<name>A0A9P6C374_9AGAR</name>
<dbReference type="EMBL" id="MU151120">
    <property type="protein sequence ID" value="KAF9449782.1"/>
    <property type="molecule type" value="Genomic_DNA"/>
</dbReference>
<dbReference type="OrthoDB" id="542013at2759"/>
<dbReference type="PRINTS" id="PR00081">
    <property type="entry name" value="GDHRDH"/>
</dbReference>
<reference evidence="2" key="1">
    <citation type="submission" date="2020-11" db="EMBL/GenBank/DDBJ databases">
        <authorList>
            <consortium name="DOE Joint Genome Institute"/>
            <person name="Ahrendt S."/>
            <person name="Riley R."/>
            <person name="Andreopoulos W."/>
            <person name="Labutti K."/>
            <person name="Pangilinan J."/>
            <person name="Ruiz-Duenas F.J."/>
            <person name="Barrasa J.M."/>
            <person name="Sanchez-Garcia M."/>
            <person name="Camarero S."/>
            <person name="Miyauchi S."/>
            <person name="Serrano A."/>
            <person name="Linde D."/>
            <person name="Babiker R."/>
            <person name="Drula E."/>
            <person name="Ayuso-Fernandez I."/>
            <person name="Pacheco R."/>
            <person name="Padilla G."/>
            <person name="Ferreira P."/>
            <person name="Barriuso J."/>
            <person name="Kellner H."/>
            <person name="Castanera R."/>
            <person name="Alfaro M."/>
            <person name="Ramirez L."/>
            <person name="Pisabarro A.G."/>
            <person name="Kuo A."/>
            <person name="Tritt A."/>
            <person name="Lipzen A."/>
            <person name="He G."/>
            <person name="Yan M."/>
            <person name="Ng V."/>
            <person name="Cullen D."/>
            <person name="Martin F."/>
            <person name="Rosso M.-N."/>
            <person name="Henrissat B."/>
            <person name="Hibbett D."/>
            <person name="Martinez A.T."/>
            <person name="Grigoriev I.V."/>
        </authorList>
    </citation>
    <scope>NUCLEOTIDE SEQUENCE</scope>
    <source>
        <strain evidence="2">MF-IS2</strain>
    </source>
</reference>
<dbReference type="InterPro" id="IPR036291">
    <property type="entry name" value="NAD(P)-bd_dom_sf"/>
</dbReference>
<dbReference type="PANTHER" id="PTHR43157">
    <property type="entry name" value="PHOSPHATIDYLINOSITOL-GLYCAN BIOSYNTHESIS CLASS F PROTEIN-RELATED"/>
    <property type="match status" value="1"/>
</dbReference>
<gene>
    <name evidence="2" type="ORF">P691DRAFT_798970</name>
</gene>
<evidence type="ECO:0000313" key="3">
    <source>
        <dbReference type="Proteomes" id="UP000807342"/>
    </source>
</evidence>
<proteinExistence type="predicted"/>
<organism evidence="2 3">
    <name type="scientific">Macrolepiota fuliginosa MF-IS2</name>
    <dbReference type="NCBI Taxonomy" id="1400762"/>
    <lineage>
        <taxon>Eukaryota</taxon>
        <taxon>Fungi</taxon>
        <taxon>Dikarya</taxon>
        <taxon>Basidiomycota</taxon>
        <taxon>Agaricomycotina</taxon>
        <taxon>Agaricomycetes</taxon>
        <taxon>Agaricomycetidae</taxon>
        <taxon>Agaricales</taxon>
        <taxon>Agaricineae</taxon>
        <taxon>Agaricaceae</taxon>
        <taxon>Macrolepiota</taxon>
    </lineage>
</organism>
<protein>
    <submittedName>
        <fullName evidence="2">NAD(P)-binding protein</fullName>
    </submittedName>
</protein>
<keyword evidence="1" id="KW-0560">Oxidoreductase</keyword>
<evidence type="ECO:0000313" key="2">
    <source>
        <dbReference type="EMBL" id="KAF9449782.1"/>
    </source>
</evidence>
<accession>A0A9P6C374</accession>
<comment type="caution">
    <text evidence="2">The sequence shown here is derived from an EMBL/GenBank/DDBJ whole genome shotgun (WGS) entry which is preliminary data.</text>
</comment>
<sequence>MKKSLFSCLTELFTPVPPLPKVDLGGKTILVIGANTGIGFECAKYLASMKPSRLILGCRDQTRGEGAIRRLKAETGCGDVKGEVGVGIEMWLVDLADFESVKAFVGRAERELERLDVLVLNAGVAQHTELKYEQTKDGFEHALQVNNIAQSLIGMRLIPLMNETAEAFGVKPRVVVVGSEVHYWGHIPDEALYGSNVWRTLGSREYCSSFSVLFRRYLDTKLLNMFFVRALQNRLKSQSIIVTCVNPGLCHSELRRTVRGIAAGILAIYERVFARKTEDGGRLVAWVCIGEEEEESLKGAYVNLNRVEEPSDFVLGEEGKRREDKLWDDLVDMLVDIDERMKDVALTFV</sequence>
<dbReference type="AlphaFoldDB" id="A0A9P6C374"/>
<dbReference type="SUPFAM" id="SSF51735">
    <property type="entry name" value="NAD(P)-binding Rossmann-fold domains"/>
    <property type="match status" value="1"/>
</dbReference>
<evidence type="ECO:0000256" key="1">
    <source>
        <dbReference type="ARBA" id="ARBA00023002"/>
    </source>
</evidence>